<evidence type="ECO:0000313" key="4">
    <source>
        <dbReference type="Proteomes" id="UP000221168"/>
    </source>
</evidence>
<feature type="compositionally biased region" description="Basic and acidic residues" evidence="1">
    <location>
        <begin position="39"/>
        <end position="61"/>
    </location>
</feature>
<sequence length="70" mass="7571">MTAISKSLSTGLCLLMIAAVAAGCGRRSSLETPYQASVREARDARKTGEKVPEPQKPEKNKPFILDPLIE</sequence>
<keyword evidence="4" id="KW-1185">Reference proteome</keyword>
<proteinExistence type="predicted"/>
<evidence type="ECO:0008006" key="5">
    <source>
        <dbReference type="Google" id="ProtNLM"/>
    </source>
</evidence>
<dbReference type="RefSeq" id="WP_099307820.1">
    <property type="nucleotide sequence ID" value="NZ_PDVP01000014.1"/>
</dbReference>
<evidence type="ECO:0000313" key="3">
    <source>
        <dbReference type="EMBL" id="PHP65548.1"/>
    </source>
</evidence>
<dbReference type="EMBL" id="PDVP01000014">
    <property type="protein sequence ID" value="PHP65548.1"/>
    <property type="molecule type" value="Genomic_DNA"/>
</dbReference>
<accession>A0A2G1QK02</accession>
<dbReference type="Proteomes" id="UP000221168">
    <property type="component" value="Unassembled WGS sequence"/>
</dbReference>
<dbReference type="AlphaFoldDB" id="A0A2G1QK02"/>
<feature type="region of interest" description="Disordered" evidence="1">
    <location>
        <begin position="25"/>
        <end position="70"/>
    </location>
</feature>
<gene>
    <name evidence="3" type="ORF">CSC94_18310</name>
</gene>
<dbReference type="PROSITE" id="PS51257">
    <property type="entry name" value="PROKAR_LIPOPROTEIN"/>
    <property type="match status" value="1"/>
</dbReference>
<dbReference type="OrthoDB" id="8094606at2"/>
<evidence type="ECO:0000256" key="1">
    <source>
        <dbReference type="SAM" id="MobiDB-lite"/>
    </source>
</evidence>
<protein>
    <recommendedName>
        <fullName evidence="5">Lipoprotein</fullName>
    </recommendedName>
</protein>
<organism evidence="3 4">
    <name type="scientific">Zhengella mangrovi</name>
    <dbReference type="NCBI Taxonomy" id="1982044"/>
    <lineage>
        <taxon>Bacteria</taxon>
        <taxon>Pseudomonadati</taxon>
        <taxon>Pseudomonadota</taxon>
        <taxon>Alphaproteobacteria</taxon>
        <taxon>Hyphomicrobiales</taxon>
        <taxon>Notoacmeibacteraceae</taxon>
        <taxon>Zhengella</taxon>
    </lineage>
</organism>
<evidence type="ECO:0000256" key="2">
    <source>
        <dbReference type="SAM" id="SignalP"/>
    </source>
</evidence>
<name>A0A2G1QK02_9HYPH</name>
<feature type="chain" id="PRO_5013807200" description="Lipoprotein" evidence="2">
    <location>
        <begin position="22"/>
        <end position="70"/>
    </location>
</feature>
<feature type="signal peptide" evidence="2">
    <location>
        <begin position="1"/>
        <end position="21"/>
    </location>
</feature>
<reference evidence="3 4" key="1">
    <citation type="submission" date="2017-10" db="EMBL/GenBank/DDBJ databases">
        <title>Sedimentibacterium mangrovi gen. nov., sp. nov., a novel member of family Phyllobacteriacea isolated from mangrove sediment.</title>
        <authorList>
            <person name="Liao H."/>
            <person name="Tian Y."/>
        </authorList>
    </citation>
    <scope>NUCLEOTIDE SEQUENCE [LARGE SCALE GENOMIC DNA]</scope>
    <source>
        <strain evidence="3 4">X9-2-2</strain>
    </source>
</reference>
<keyword evidence="2" id="KW-0732">Signal</keyword>
<comment type="caution">
    <text evidence="3">The sequence shown here is derived from an EMBL/GenBank/DDBJ whole genome shotgun (WGS) entry which is preliminary data.</text>
</comment>